<organism evidence="8 9">
    <name type="scientific">Streptomyces calidiresistens</name>
    <dbReference type="NCBI Taxonomy" id="1485586"/>
    <lineage>
        <taxon>Bacteria</taxon>
        <taxon>Bacillati</taxon>
        <taxon>Actinomycetota</taxon>
        <taxon>Actinomycetes</taxon>
        <taxon>Kitasatosporales</taxon>
        <taxon>Streptomycetaceae</taxon>
        <taxon>Streptomyces</taxon>
    </lineage>
</organism>
<dbReference type="UniPathway" id="UPA00011"/>
<comment type="caution">
    <text evidence="8">The sequence shown here is derived from an EMBL/GenBank/DDBJ whole genome shotgun (WGS) entry which is preliminary data.</text>
</comment>
<dbReference type="Pfam" id="PF13523">
    <property type="entry name" value="Acetyltransf_8"/>
    <property type="match status" value="1"/>
</dbReference>
<evidence type="ECO:0000256" key="5">
    <source>
        <dbReference type="ARBA" id="ARBA00031122"/>
    </source>
</evidence>
<gene>
    <name evidence="8" type="ORF">FOE67_22930</name>
</gene>
<comment type="pathway">
    <text evidence="2">Siderophore biosynthesis; mycobactin biosynthesis.</text>
</comment>
<dbReference type="SMART" id="SM01006">
    <property type="entry name" value="AlcB"/>
    <property type="match status" value="1"/>
</dbReference>
<keyword evidence="4" id="KW-0046">Antibiotic resistance</keyword>
<dbReference type="Gene3D" id="3.40.630.30">
    <property type="match status" value="1"/>
</dbReference>
<keyword evidence="9" id="KW-1185">Reference proteome</keyword>
<evidence type="ECO:0000256" key="2">
    <source>
        <dbReference type="ARBA" id="ARBA00005102"/>
    </source>
</evidence>
<dbReference type="InterPro" id="IPR016181">
    <property type="entry name" value="Acyl_CoA_acyltransferase"/>
</dbReference>
<dbReference type="AlphaFoldDB" id="A0A7W3T7J2"/>
<comment type="function">
    <text evidence="1">Acyltransferase required for the direct transfer of medium- to long-chain fatty acyl moieties from a carrier protein (MbtL) on to the epsilon-amino group of lysine residue in the mycobactin core.</text>
</comment>
<keyword evidence="8" id="KW-0808">Transferase</keyword>
<evidence type="ECO:0000259" key="7">
    <source>
        <dbReference type="PROSITE" id="PS51186"/>
    </source>
</evidence>
<dbReference type="SUPFAM" id="SSF55729">
    <property type="entry name" value="Acyl-CoA N-acyltransferases (Nat)"/>
    <property type="match status" value="1"/>
</dbReference>
<evidence type="ECO:0000256" key="4">
    <source>
        <dbReference type="ARBA" id="ARBA00023251"/>
    </source>
</evidence>
<dbReference type="GO" id="GO:0019290">
    <property type="term" value="P:siderophore biosynthetic process"/>
    <property type="evidence" value="ECO:0007669"/>
    <property type="project" value="InterPro"/>
</dbReference>
<name>A0A7W3T7J2_9ACTN</name>
<evidence type="ECO:0000256" key="3">
    <source>
        <dbReference type="ARBA" id="ARBA00020586"/>
    </source>
</evidence>
<feature type="region of interest" description="Disordered" evidence="6">
    <location>
        <begin position="1"/>
        <end position="59"/>
    </location>
</feature>
<dbReference type="InterPro" id="IPR019432">
    <property type="entry name" value="Acyltransferase_MbtK/IucB-like"/>
</dbReference>
<accession>A0A7W3T7J2</accession>
<dbReference type="Proteomes" id="UP000530234">
    <property type="component" value="Unassembled WGS sequence"/>
</dbReference>
<dbReference type="PANTHER" id="PTHR31438:SF1">
    <property type="entry name" value="LYSINE N-ACYLTRANSFERASE C17G9.06C-RELATED"/>
    <property type="match status" value="1"/>
</dbReference>
<evidence type="ECO:0000256" key="6">
    <source>
        <dbReference type="SAM" id="MobiDB-lite"/>
    </source>
</evidence>
<dbReference type="PANTHER" id="PTHR31438">
    <property type="entry name" value="LYSINE N-ACYLTRANSFERASE C17G9.06C-RELATED"/>
    <property type="match status" value="1"/>
</dbReference>
<dbReference type="PROSITE" id="PS51186">
    <property type="entry name" value="GNAT"/>
    <property type="match status" value="1"/>
</dbReference>
<dbReference type="GO" id="GO:0046677">
    <property type="term" value="P:response to antibiotic"/>
    <property type="evidence" value="ECO:0007669"/>
    <property type="project" value="UniProtKB-KW"/>
</dbReference>
<dbReference type="GO" id="GO:0016410">
    <property type="term" value="F:N-acyltransferase activity"/>
    <property type="evidence" value="ECO:0007669"/>
    <property type="project" value="TreeGrafter"/>
</dbReference>
<dbReference type="InterPro" id="IPR000182">
    <property type="entry name" value="GNAT_dom"/>
</dbReference>
<evidence type="ECO:0000256" key="1">
    <source>
        <dbReference type="ARBA" id="ARBA00003818"/>
    </source>
</evidence>
<evidence type="ECO:0000313" key="9">
    <source>
        <dbReference type="Proteomes" id="UP000530234"/>
    </source>
</evidence>
<evidence type="ECO:0000313" key="8">
    <source>
        <dbReference type="EMBL" id="MBB0232273.1"/>
    </source>
</evidence>
<proteinExistence type="predicted"/>
<protein>
    <recommendedName>
        <fullName evidence="3">Lysine N-acyltransferase MbtK</fullName>
    </recommendedName>
    <alternativeName>
        <fullName evidence="5">Mycobactin synthase protein K</fullName>
    </alternativeName>
</protein>
<feature type="domain" description="N-acetyltransferase" evidence="7">
    <location>
        <begin position="100"/>
        <end position="265"/>
    </location>
</feature>
<dbReference type="EMBL" id="VKHS01000842">
    <property type="protein sequence ID" value="MBB0232273.1"/>
    <property type="molecule type" value="Genomic_DNA"/>
</dbReference>
<sequence length="270" mass="28986">MQGEPADPGARHGRVGGAGGRPVGVRAVAQPPGRRRERGTAVTHFRTAASAGEGPSEEADTIDLSTVGIPPDPVDASAGRSELLDDPVDWGPVTTAVGVLHLVPVRPGRDLEMLTAWMNDPVVAEFWELAGPADRVLEHLRPQLEGDGRSVPCLGVLDGEPMSYWEIYRADLDPLARHYPVRPHDTGVHLLIGPSRHRGRGTGTALLRGVAELILGRRPRCSRVLAEPDVRNGPSVAAFRRAGFRLDREIRLPDKLAALMMLERPVTGGG</sequence>
<reference evidence="9" key="1">
    <citation type="submission" date="2019-10" db="EMBL/GenBank/DDBJ databases">
        <title>Streptomyces sp. nov., a novel actinobacterium isolated from alkaline environment.</title>
        <authorList>
            <person name="Golinska P."/>
        </authorList>
    </citation>
    <scope>NUCLEOTIDE SEQUENCE [LARGE SCALE GENOMIC DNA]</scope>
    <source>
        <strain evidence="9">DSM 42108</strain>
    </source>
</reference>